<evidence type="ECO:0000256" key="2">
    <source>
        <dbReference type="ARBA" id="ARBA00023134"/>
    </source>
</evidence>
<dbReference type="InterPro" id="IPR006689">
    <property type="entry name" value="Small_GTPase_ARF/SAR"/>
</dbReference>
<dbReference type="InterPro" id="IPR027417">
    <property type="entry name" value="P-loop_NTPase"/>
</dbReference>
<evidence type="ECO:0000313" key="3">
    <source>
        <dbReference type="EMBL" id="GMI33129.1"/>
    </source>
</evidence>
<reference evidence="3 4" key="1">
    <citation type="journal article" date="2023" name="Commun. Biol.">
        <title>Genome analysis of Parmales, the sister group of diatoms, reveals the evolutionary specialization of diatoms from phago-mixotrophs to photoautotrophs.</title>
        <authorList>
            <person name="Ban H."/>
            <person name="Sato S."/>
            <person name="Yoshikawa S."/>
            <person name="Yamada K."/>
            <person name="Nakamura Y."/>
            <person name="Ichinomiya M."/>
            <person name="Sato N."/>
            <person name="Blanc-Mathieu R."/>
            <person name="Endo H."/>
            <person name="Kuwata A."/>
            <person name="Ogata H."/>
        </authorList>
    </citation>
    <scope>NUCLEOTIDE SEQUENCE [LARGE SCALE GENOMIC DNA]</scope>
</reference>
<dbReference type="SUPFAM" id="SSF52540">
    <property type="entry name" value="P-loop containing nucleoside triphosphate hydrolases"/>
    <property type="match status" value="1"/>
</dbReference>
<sequence>MASVRPTTAPSESSSHVEMLRKLRNARRYTHLKQSSRAEHLVLTTHSYLTYHVDPILSKAITYMLVEQPPPAAIHPTLTAYFSGVEAGTPPAPTPMAGRAKISSKDRLFMAKAMAPLFSKLMNLLLAARPAPEEIMGFIIAAVKDMEAEASAAAEAAALAEEVAANEKLMAEQALAAAPAKPSAAYPSKMTILCVGVDGAGKSTFLKAVQGHENPNCKPTVGFECVTLKLEATKVQFYDLGGGDKIRDIWDSYYHDVHAVAYFVDAACDDMKWKETVEVAKATLGHTYLSGKPLLVFCNKSEAKAARDVDEIQSELQISAPPGGNTRVSAVTLHPQKTASPGTPDPNIDSALEWLFDCIAGDFENIKARLVEDVEKERIREAKEKAEKDRRVLTKSLCKAFGKDIETGGEGPVEDVFSVEDGHEFLAQEIGFLKAEELVEEGREICEIVGYQKLAMMMVGGMFAPISSKKRKWTWPEIKAHVLEVKAEIGL</sequence>
<dbReference type="SMART" id="SM00178">
    <property type="entry name" value="SAR"/>
    <property type="match status" value="1"/>
</dbReference>
<proteinExistence type="predicted"/>
<dbReference type="EMBL" id="BRYB01001762">
    <property type="protein sequence ID" value="GMI33129.1"/>
    <property type="molecule type" value="Genomic_DNA"/>
</dbReference>
<keyword evidence="4" id="KW-1185">Reference proteome</keyword>
<dbReference type="PROSITE" id="PS51417">
    <property type="entry name" value="ARF"/>
    <property type="match status" value="1"/>
</dbReference>
<dbReference type="PANTHER" id="PTHR46090">
    <property type="entry name" value="ADP-RIBOSYLATION FACTOR-LIKE PROTEIN 13B"/>
    <property type="match status" value="1"/>
</dbReference>
<dbReference type="SMART" id="SM00177">
    <property type="entry name" value="ARF"/>
    <property type="match status" value="1"/>
</dbReference>
<comment type="caution">
    <text evidence="3">The sequence shown here is derived from an EMBL/GenBank/DDBJ whole genome shotgun (WGS) entry which is preliminary data.</text>
</comment>
<evidence type="ECO:0000313" key="4">
    <source>
        <dbReference type="Proteomes" id="UP001165060"/>
    </source>
</evidence>
<keyword evidence="2" id="KW-0342">GTP-binding</keyword>
<name>A0ABQ6MV72_9STRA</name>
<dbReference type="PANTHER" id="PTHR46090:SF2">
    <property type="entry name" value="ADP-RIBOSYLATION FACTOR-LIKE PROTEIN 13B"/>
    <property type="match status" value="1"/>
</dbReference>
<dbReference type="Gene3D" id="3.40.50.300">
    <property type="entry name" value="P-loop containing nucleotide triphosphate hydrolases"/>
    <property type="match status" value="1"/>
</dbReference>
<protein>
    <submittedName>
        <fullName evidence="3">Uncharacterized protein</fullName>
    </submittedName>
</protein>
<evidence type="ECO:0000256" key="1">
    <source>
        <dbReference type="ARBA" id="ARBA00022741"/>
    </source>
</evidence>
<dbReference type="Proteomes" id="UP001165060">
    <property type="component" value="Unassembled WGS sequence"/>
</dbReference>
<dbReference type="PRINTS" id="PR00328">
    <property type="entry name" value="SAR1GTPBP"/>
</dbReference>
<accession>A0ABQ6MV72</accession>
<dbReference type="Pfam" id="PF00025">
    <property type="entry name" value="Arf"/>
    <property type="match status" value="1"/>
</dbReference>
<keyword evidence="1" id="KW-0547">Nucleotide-binding</keyword>
<gene>
    <name evidence="3" type="ORF">TeGR_g1740</name>
</gene>
<organism evidence="3 4">
    <name type="scientific">Tetraparma gracilis</name>
    <dbReference type="NCBI Taxonomy" id="2962635"/>
    <lineage>
        <taxon>Eukaryota</taxon>
        <taxon>Sar</taxon>
        <taxon>Stramenopiles</taxon>
        <taxon>Ochrophyta</taxon>
        <taxon>Bolidophyceae</taxon>
        <taxon>Parmales</taxon>
        <taxon>Triparmaceae</taxon>
        <taxon>Tetraparma</taxon>
    </lineage>
</organism>
<dbReference type="InterPro" id="IPR051995">
    <property type="entry name" value="Ciliary_GTPase"/>
</dbReference>